<evidence type="ECO:0000313" key="2">
    <source>
        <dbReference type="EMBL" id="KAK3369554.1"/>
    </source>
</evidence>
<reference evidence="2" key="2">
    <citation type="submission" date="2023-06" db="EMBL/GenBank/DDBJ databases">
        <authorList>
            <consortium name="Lawrence Berkeley National Laboratory"/>
            <person name="Haridas S."/>
            <person name="Hensen N."/>
            <person name="Bonometti L."/>
            <person name="Westerberg I."/>
            <person name="Brannstrom I.O."/>
            <person name="Guillou S."/>
            <person name="Cros-Aarteil S."/>
            <person name="Calhoun S."/>
            <person name="Kuo A."/>
            <person name="Mondo S."/>
            <person name="Pangilinan J."/>
            <person name="Riley R."/>
            <person name="Labutti K."/>
            <person name="Andreopoulos B."/>
            <person name="Lipzen A."/>
            <person name="Chen C."/>
            <person name="Yanf M."/>
            <person name="Daum C."/>
            <person name="Ng V."/>
            <person name="Clum A."/>
            <person name="Steindorff A."/>
            <person name="Ohm R."/>
            <person name="Martin F."/>
            <person name="Silar P."/>
            <person name="Natvig D."/>
            <person name="Lalanne C."/>
            <person name="Gautier V."/>
            <person name="Ament-Velasquez S.L."/>
            <person name="Kruys A."/>
            <person name="Hutchinson M.I."/>
            <person name="Powell A.J."/>
            <person name="Barry K."/>
            <person name="Miller A.N."/>
            <person name="Grigoriev I.V."/>
            <person name="Debuchy R."/>
            <person name="Gladieux P."/>
            <person name="Thoren M.H."/>
            <person name="Johannesson H."/>
        </authorList>
    </citation>
    <scope>NUCLEOTIDE SEQUENCE</scope>
    <source>
        <strain evidence="2">CBS 958.72</strain>
    </source>
</reference>
<evidence type="ECO:0000256" key="1">
    <source>
        <dbReference type="SAM" id="MobiDB-lite"/>
    </source>
</evidence>
<name>A0AAE0N4W8_9PEZI</name>
<proteinExistence type="predicted"/>
<protein>
    <submittedName>
        <fullName evidence="2">Uncharacterized protein</fullName>
    </submittedName>
</protein>
<accession>A0AAE0N4W8</accession>
<reference evidence="2" key="1">
    <citation type="journal article" date="2023" name="Mol. Phylogenet. Evol.">
        <title>Genome-scale phylogeny and comparative genomics of the fungal order Sordariales.</title>
        <authorList>
            <person name="Hensen N."/>
            <person name="Bonometti L."/>
            <person name="Westerberg I."/>
            <person name="Brannstrom I.O."/>
            <person name="Guillou S."/>
            <person name="Cros-Aarteil S."/>
            <person name="Calhoun S."/>
            <person name="Haridas S."/>
            <person name="Kuo A."/>
            <person name="Mondo S."/>
            <person name="Pangilinan J."/>
            <person name="Riley R."/>
            <person name="LaButti K."/>
            <person name="Andreopoulos B."/>
            <person name="Lipzen A."/>
            <person name="Chen C."/>
            <person name="Yan M."/>
            <person name="Daum C."/>
            <person name="Ng V."/>
            <person name="Clum A."/>
            <person name="Steindorff A."/>
            <person name="Ohm R.A."/>
            <person name="Martin F."/>
            <person name="Silar P."/>
            <person name="Natvig D.O."/>
            <person name="Lalanne C."/>
            <person name="Gautier V."/>
            <person name="Ament-Velasquez S.L."/>
            <person name="Kruys A."/>
            <person name="Hutchinson M.I."/>
            <person name="Powell A.J."/>
            <person name="Barry K."/>
            <person name="Miller A.N."/>
            <person name="Grigoriev I.V."/>
            <person name="Debuchy R."/>
            <person name="Gladieux P."/>
            <person name="Hiltunen Thoren M."/>
            <person name="Johannesson H."/>
        </authorList>
    </citation>
    <scope>NUCLEOTIDE SEQUENCE</scope>
    <source>
        <strain evidence="2">CBS 958.72</strain>
    </source>
</reference>
<organism evidence="2 3">
    <name type="scientific">Lasiosphaeria ovina</name>
    <dbReference type="NCBI Taxonomy" id="92902"/>
    <lineage>
        <taxon>Eukaryota</taxon>
        <taxon>Fungi</taxon>
        <taxon>Dikarya</taxon>
        <taxon>Ascomycota</taxon>
        <taxon>Pezizomycotina</taxon>
        <taxon>Sordariomycetes</taxon>
        <taxon>Sordariomycetidae</taxon>
        <taxon>Sordariales</taxon>
        <taxon>Lasiosphaeriaceae</taxon>
        <taxon>Lasiosphaeria</taxon>
    </lineage>
</organism>
<sequence>MTVYDWPSDDASGSQNSDSSTTPDGGSRPATLVPRSQLRPAGSALAFVPFANWEPERSYLGEPTIRYNVEWKLFAKNRGQAGESELDIVISPRQLWNHILRPKVTDACANKPWKEEETKLVLSVSDRKTSNITKRFPKLDVDWSFVAKQLKDWSKFLGDGKKITVAVTFYYLCVDTGKPGRRGATANQEAELEVRTAGLGRAACIRKVYTLMRCPGRPCMKGDYCWQSEGKYYSLRPYYVRMLADHLQAGKPLNGHDDVPDNFRRLVLDDERQREERE</sequence>
<evidence type="ECO:0000313" key="3">
    <source>
        <dbReference type="Proteomes" id="UP001287356"/>
    </source>
</evidence>
<feature type="region of interest" description="Disordered" evidence="1">
    <location>
        <begin position="1"/>
        <end position="35"/>
    </location>
</feature>
<dbReference type="Proteomes" id="UP001287356">
    <property type="component" value="Unassembled WGS sequence"/>
</dbReference>
<dbReference type="AlphaFoldDB" id="A0AAE0N4W8"/>
<feature type="compositionally biased region" description="Polar residues" evidence="1">
    <location>
        <begin position="11"/>
        <end position="24"/>
    </location>
</feature>
<gene>
    <name evidence="2" type="ORF">B0T24DRAFT_632826</name>
</gene>
<dbReference type="EMBL" id="JAULSN010000006">
    <property type="protein sequence ID" value="KAK3369554.1"/>
    <property type="molecule type" value="Genomic_DNA"/>
</dbReference>
<keyword evidence="3" id="KW-1185">Reference proteome</keyword>
<comment type="caution">
    <text evidence="2">The sequence shown here is derived from an EMBL/GenBank/DDBJ whole genome shotgun (WGS) entry which is preliminary data.</text>
</comment>